<proteinExistence type="inferred from homology"/>
<evidence type="ECO:0000313" key="4">
    <source>
        <dbReference type="EMBL" id="ATC62833.1"/>
    </source>
</evidence>
<dbReference type="Pfam" id="PF08212">
    <property type="entry name" value="Lipocalin_2"/>
    <property type="match status" value="1"/>
</dbReference>
<comment type="similarity">
    <text evidence="1 2">Belongs to the calycin superfamily. Lipocalin family.</text>
</comment>
<dbReference type="PROSITE" id="PS00213">
    <property type="entry name" value="LIPOCALIN"/>
    <property type="match status" value="1"/>
</dbReference>
<evidence type="ECO:0000313" key="5">
    <source>
        <dbReference type="Proteomes" id="UP000217265"/>
    </source>
</evidence>
<dbReference type="PANTHER" id="PTHR10612:SF34">
    <property type="entry name" value="APOLIPOPROTEIN D"/>
    <property type="match status" value="1"/>
</dbReference>
<dbReference type="InterPro" id="IPR012674">
    <property type="entry name" value="Calycin"/>
</dbReference>
<dbReference type="PANTHER" id="PTHR10612">
    <property type="entry name" value="APOLIPOPROTEIN D"/>
    <property type="match status" value="1"/>
</dbReference>
<evidence type="ECO:0000256" key="1">
    <source>
        <dbReference type="ARBA" id="ARBA00006889"/>
    </source>
</evidence>
<dbReference type="InterPro" id="IPR022271">
    <property type="entry name" value="Lipocalin_ApoD"/>
</dbReference>
<evidence type="ECO:0000256" key="2">
    <source>
        <dbReference type="PIRNR" id="PIRNR036893"/>
    </source>
</evidence>
<dbReference type="PRINTS" id="PR01171">
    <property type="entry name" value="BCTLIPOCALIN"/>
</dbReference>
<dbReference type="InterPro" id="IPR002446">
    <property type="entry name" value="Lipocalin_bac"/>
</dbReference>
<dbReference type="InterPro" id="IPR000566">
    <property type="entry name" value="Lipocln_cytosolic_FA-bd_dom"/>
</dbReference>
<dbReference type="Proteomes" id="UP000217265">
    <property type="component" value="Chromosome"/>
</dbReference>
<dbReference type="PROSITE" id="PS51257">
    <property type="entry name" value="PROKAR_LIPOPROTEIN"/>
    <property type="match status" value="1"/>
</dbReference>
<dbReference type="PIRSF" id="PIRSF036893">
    <property type="entry name" value="Lipocalin_ApoD"/>
    <property type="match status" value="1"/>
</dbReference>
<name>A0A290Q338_9BACT</name>
<dbReference type="SUPFAM" id="SSF50814">
    <property type="entry name" value="Lipocalins"/>
    <property type="match status" value="1"/>
</dbReference>
<dbReference type="EMBL" id="CP023344">
    <property type="protein sequence ID" value="ATC62833.1"/>
    <property type="molecule type" value="Genomic_DNA"/>
</dbReference>
<protein>
    <recommendedName>
        <fullName evidence="3">Lipocalin/cytosolic fatty-acid binding domain-containing protein</fullName>
    </recommendedName>
</protein>
<dbReference type="InterPro" id="IPR047202">
    <property type="entry name" value="Lipocalin_Blc-like_dom"/>
</dbReference>
<dbReference type="KEGG" id="vbh:CMV30_02000"/>
<dbReference type="AlphaFoldDB" id="A0A290Q338"/>
<dbReference type="InterPro" id="IPR022272">
    <property type="entry name" value="Lipocalin_CS"/>
</dbReference>
<reference evidence="4 5" key="1">
    <citation type="submission" date="2017-09" db="EMBL/GenBank/DDBJ databases">
        <title>Complete genome sequence of Verrucomicrobial strain HZ-65, isolated from freshwater.</title>
        <authorList>
            <person name="Choi A."/>
        </authorList>
    </citation>
    <scope>NUCLEOTIDE SEQUENCE [LARGE SCALE GENOMIC DNA]</scope>
    <source>
        <strain evidence="4 5">HZ-65</strain>
    </source>
</reference>
<evidence type="ECO:0000259" key="3">
    <source>
        <dbReference type="Pfam" id="PF08212"/>
    </source>
</evidence>
<dbReference type="Gene3D" id="2.40.128.20">
    <property type="match status" value="1"/>
</dbReference>
<organism evidence="4 5">
    <name type="scientific">Nibricoccus aquaticus</name>
    <dbReference type="NCBI Taxonomy" id="2576891"/>
    <lineage>
        <taxon>Bacteria</taxon>
        <taxon>Pseudomonadati</taxon>
        <taxon>Verrucomicrobiota</taxon>
        <taxon>Opitutia</taxon>
        <taxon>Opitutales</taxon>
        <taxon>Opitutaceae</taxon>
        <taxon>Nibricoccus</taxon>
    </lineage>
</organism>
<dbReference type="GO" id="GO:0006950">
    <property type="term" value="P:response to stress"/>
    <property type="evidence" value="ECO:0007669"/>
    <property type="project" value="UniProtKB-ARBA"/>
</dbReference>
<feature type="domain" description="Lipocalin/cytosolic fatty-acid binding" evidence="3">
    <location>
        <begin position="53"/>
        <end position="193"/>
    </location>
</feature>
<accession>A0A290Q338</accession>
<keyword evidence="5" id="KW-1185">Reference proteome</keyword>
<sequence>MREHGDRLLFVPKTVFMSRTLLAAIAVITLTLSGCMSTSSSKPARDLTTVKHVDLARYMGDWHVIAHIPYVLEKGKVATTDRYRLREDGKIETTFLFRKESLDAPQKQWNGVSWVVDKTTNAEWRVQFIWPLRAAYRVLELDADYRWAVVSSGDGDLIWILSRARTMDDATYTTIVEKVRSRGLGADELARVLQPVR</sequence>
<dbReference type="CDD" id="cd19438">
    <property type="entry name" value="lipocalin_Blc-like"/>
    <property type="match status" value="1"/>
</dbReference>
<gene>
    <name evidence="4" type="ORF">CMV30_02000</name>
</gene>